<dbReference type="EMBL" id="CM000882">
    <property type="protein sequence ID" value="KQJ96089.1"/>
    <property type="molecule type" value="Genomic_DNA"/>
</dbReference>
<reference evidence="1 2" key="1">
    <citation type="journal article" date="2010" name="Nature">
        <title>Genome sequencing and analysis of the model grass Brachypodium distachyon.</title>
        <authorList>
            <consortium name="International Brachypodium Initiative"/>
        </authorList>
    </citation>
    <scope>NUCLEOTIDE SEQUENCE [LARGE SCALE GENOMIC DNA]</scope>
    <source>
        <strain evidence="1 2">Bd21</strain>
    </source>
</reference>
<dbReference type="FunCoup" id="A0A0Q3Q364">
    <property type="interactions" value="816"/>
</dbReference>
<organism evidence="1">
    <name type="scientific">Brachypodium distachyon</name>
    <name type="common">Purple false brome</name>
    <name type="synonym">Trachynia distachya</name>
    <dbReference type="NCBI Taxonomy" id="15368"/>
    <lineage>
        <taxon>Eukaryota</taxon>
        <taxon>Viridiplantae</taxon>
        <taxon>Streptophyta</taxon>
        <taxon>Embryophyta</taxon>
        <taxon>Tracheophyta</taxon>
        <taxon>Spermatophyta</taxon>
        <taxon>Magnoliopsida</taxon>
        <taxon>Liliopsida</taxon>
        <taxon>Poales</taxon>
        <taxon>Poaceae</taxon>
        <taxon>BOP clade</taxon>
        <taxon>Pooideae</taxon>
        <taxon>Stipodae</taxon>
        <taxon>Brachypodieae</taxon>
        <taxon>Brachypodium</taxon>
    </lineage>
</organism>
<reference evidence="2" key="3">
    <citation type="submission" date="2018-08" db="UniProtKB">
        <authorList>
            <consortium name="EnsemblPlants"/>
        </authorList>
    </citation>
    <scope>IDENTIFICATION</scope>
    <source>
        <strain evidence="2">cv. Bd21</strain>
    </source>
</reference>
<dbReference type="Proteomes" id="UP000008810">
    <property type="component" value="Chromosome 3"/>
</dbReference>
<accession>A0A0Q3Q364</accession>
<proteinExistence type="predicted"/>
<dbReference type="AlphaFoldDB" id="A0A0Q3Q364"/>
<sequence length="103" mass="10616">MASALEEQVVLLRCVDQATFAVPASMALRSPRVAAAAAGQELVSGNGVATAVAYWAGRADAAARGADLAEFDAEFVRALSHDAAIDLVHAAYHLGDDALFGLF</sequence>
<gene>
    <name evidence="1" type="ORF">BRADI_3g20916v3</name>
</gene>
<dbReference type="STRING" id="15368.A0A0Q3Q364"/>
<dbReference type="EnsemblPlants" id="KQJ96089">
    <property type="protein sequence ID" value="KQJ96089"/>
    <property type="gene ID" value="BRADI_3g20916v3"/>
</dbReference>
<evidence type="ECO:0000313" key="2">
    <source>
        <dbReference type="EnsemblPlants" id="KQJ96089"/>
    </source>
</evidence>
<keyword evidence="3" id="KW-1185">Reference proteome</keyword>
<name>A0A0Q3Q364_BRADI</name>
<dbReference type="InParanoid" id="A0A0Q3Q364"/>
<evidence type="ECO:0000313" key="1">
    <source>
        <dbReference type="EMBL" id="KQJ96089.1"/>
    </source>
</evidence>
<protein>
    <submittedName>
        <fullName evidence="1 2">Uncharacterized protein</fullName>
    </submittedName>
</protein>
<dbReference type="Gramene" id="KQJ96089">
    <property type="protein sequence ID" value="KQJ96089"/>
    <property type="gene ID" value="BRADI_3g20916v3"/>
</dbReference>
<reference evidence="1" key="2">
    <citation type="submission" date="2017-06" db="EMBL/GenBank/DDBJ databases">
        <title>WGS assembly of Brachypodium distachyon.</title>
        <authorList>
            <consortium name="The International Brachypodium Initiative"/>
            <person name="Lucas S."/>
            <person name="Harmon-Smith M."/>
            <person name="Lail K."/>
            <person name="Tice H."/>
            <person name="Grimwood J."/>
            <person name="Bruce D."/>
            <person name="Barry K."/>
            <person name="Shu S."/>
            <person name="Lindquist E."/>
            <person name="Wang M."/>
            <person name="Pitluck S."/>
            <person name="Vogel J.P."/>
            <person name="Garvin D.F."/>
            <person name="Mockler T.C."/>
            <person name="Schmutz J."/>
            <person name="Rokhsar D."/>
            <person name="Bevan M.W."/>
        </authorList>
    </citation>
    <scope>NUCLEOTIDE SEQUENCE</scope>
    <source>
        <strain evidence="1">Bd21</strain>
    </source>
</reference>
<evidence type="ECO:0000313" key="3">
    <source>
        <dbReference type="Proteomes" id="UP000008810"/>
    </source>
</evidence>
<dbReference type="OrthoDB" id="656607at2759"/>